<dbReference type="InterPro" id="IPR002213">
    <property type="entry name" value="UDP_glucos_trans"/>
</dbReference>
<protein>
    <recommendedName>
        <fullName evidence="4">2-hydroxyflavanone C-glucosyltransferase</fullName>
        <ecNumber evidence="4">2.4.1.360</ecNumber>
    </recommendedName>
    <alternativeName>
        <fullName evidence="5">UDP-glucose:2-hydroxyflavanone C-glucosyltransferase</fullName>
    </alternativeName>
</protein>
<proteinExistence type="evidence at transcript level"/>
<dbReference type="PANTHER" id="PTHR48047">
    <property type="entry name" value="GLYCOSYLTRANSFERASE"/>
    <property type="match status" value="1"/>
</dbReference>
<dbReference type="EMBL" id="MH197418">
    <property type="protein sequence ID" value="QAV53743.1"/>
    <property type="molecule type" value="mRNA"/>
</dbReference>
<dbReference type="Gene3D" id="3.40.50.2000">
    <property type="entry name" value="Glycogen Phosphorylase B"/>
    <property type="match status" value="2"/>
</dbReference>
<name>A0A6B7EVR5_FAGTA</name>
<dbReference type="CDD" id="cd03784">
    <property type="entry name" value="GT1_Gtf-like"/>
    <property type="match status" value="1"/>
</dbReference>
<accession>A0A6B7EVR5</accession>
<dbReference type="EC" id="2.4.1.360" evidence="4"/>
<dbReference type="SUPFAM" id="SSF53756">
    <property type="entry name" value="UDP-Glycosyltransferase/glycogen phosphorylase"/>
    <property type="match status" value="1"/>
</dbReference>
<dbReference type="AlphaFoldDB" id="A0A6B7EVR5"/>
<evidence type="ECO:0000256" key="5">
    <source>
        <dbReference type="ARBA" id="ARBA00082568"/>
    </source>
</evidence>
<dbReference type="GO" id="GO:0120514">
    <property type="term" value="F:2-hydroxyflavanone C-glucosyltransferase activity"/>
    <property type="evidence" value="ECO:0007669"/>
    <property type="project" value="UniProtKB-EC"/>
</dbReference>
<reference evidence="6" key="1">
    <citation type="submission" date="2018-03" db="EMBL/GenBank/DDBJ databases">
        <title>Identification of two glycosyltransferase involved accumulation of rutin in Fagopyrum tataricum.</title>
        <authorList>
            <person name="Yin Q."/>
        </authorList>
    </citation>
    <scope>NUCLEOTIDE SEQUENCE</scope>
</reference>
<evidence type="ECO:0000256" key="3">
    <source>
        <dbReference type="ARBA" id="ARBA00051296"/>
    </source>
</evidence>
<evidence type="ECO:0000313" key="6">
    <source>
        <dbReference type="EMBL" id="QAV53743.1"/>
    </source>
</evidence>
<evidence type="ECO:0000256" key="2">
    <source>
        <dbReference type="ARBA" id="ARBA00022679"/>
    </source>
</evidence>
<evidence type="ECO:0000256" key="1">
    <source>
        <dbReference type="ARBA" id="ARBA00009995"/>
    </source>
</evidence>
<dbReference type="Pfam" id="PF00201">
    <property type="entry name" value="UDPGT"/>
    <property type="match status" value="1"/>
</dbReference>
<keyword evidence="2" id="KW-0808">Transferase</keyword>
<sequence>MASFATHILVIPFPGQGHIAPLLDFTHHLLLHAADSLTVTVVVTPKNLDLLQPLLSFHPSTAISALVLPLPPHPSLPSGAGAENTNDLPPDSFFSIFSAFPGIQGPLLRWFATHPFPPSAIISDLFLGWTHHLAEKLSIKRFVFFPSAAFAASVCLGLMTNSYPLPKTESGEIDINAVLSVSDTPGQPEFFCWQLLMAYKRFVYSDGPFKANYTANHSSWGYIINTFTGLESVYLNHLKTSLGHDRVWAVGPLFLPTVDQVRSDPVSDNILSWLDTCRDSEVVYVSFGTQNMLTQEQVNVLALGLEESGVRFVWKFKEPSLGHVEDQDLGKLPPGFEDRVAGRGLVIRDWVSQVSILNHRAVGSFLSHCGWNSTLEGLVARVLILTWPLGADQYYNEKLLVDILKVGVRVSQANQNLPNSDHLAKVLRESVSQSTYKEERARAMQLGKEAIDSMNKDGSSYKDLEMLVQHLIQLPKPVSNYNLFMC</sequence>
<comment type="similarity">
    <text evidence="1">Belongs to the UDP-glycosyltransferase family.</text>
</comment>
<dbReference type="PANTHER" id="PTHR48047:SF8">
    <property type="entry name" value="FLAVONOL 3-O-GLUCOSYLTRANSFERASE UGT89B1"/>
    <property type="match status" value="1"/>
</dbReference>
<organism evidence="6">
    <name type="scientific">Fagopyrum tataricum</name>
    <name type="common">Tartarian buckwheat</name>
    <name type="synonym">Polygonum tataricum</name>
    <dbReference type="NCBI Taxonomy" id="62330"/>
    <lineage>
        <taxon>Eukaryota</taxon>
        <taxon>Viridiplantae</taxon>
        <taxon>Streptophyta</taxon>
        <taxon>Embryophyta</taxon>
        <taxon>Tracheophyta</taxon>
        <taxon>Spermatophyta</taxon>
        <taxon>Magnoliopsida</taxon>
        <taxon>eudicotyledons</taxon>
        <taxon>Gunneridae</taxon>
        <taxon>Pentapetalae</taxon>
        <taxon>Caryophyllales</taxon>
        <taxon>Polygonaceae</taxon>
        <taxon>Polygonoideae</taxon>
        <taxon>Fagopyreae</taxon>
        <taxon>Fagopyrum</taxon>
    </lineage>
</organism>
<evidence type="ECO:0000256" key="4">
    <source>
        <dbReference type="ARBA" id="ARBA00066896"/>
    </source>
</evidence>
<comment type="catalytic activity">
    <reaction evidence="3">
        <text>a 3'-hydro-2'-hydroxy-beta-oxodihydrochalcone + UDP-alpha-D-glucose = a 3'-(beta-D-glucopyranosyl)-2'-hydroxy-beta-oxodihydrochalcone + UDP + H(+)</text>
        <dbReference type="Rhea" id="RHEA:51504"/>
        <dbReference type="ChEBI" id="CHEBI:15378"/>
        <dbReference type="ChEBI" id="CHEBI:58223"/>
        <dbReference type="ChEBI" id="CHEBI:58885"/>
        <dbReference type="ChEBI" id="CHEBI:142482"/>
        <dbReference type="ChEBI" id="CHEBI:142483"/>
        <dbReference type="EC" id="2.4.1.360"/>
    </reaction>
    <physiologicalReaction direction="left-to-right" evidence="3">
        <dbReference type="Rhea" id="RHEA:51505"/>
    </physiologicalReaction>
</comment>
<dbReference type="FunFam" id="3.40.50.2000:FF:000060">
    <property type="entry name" value="Glycosyltransferase"/>
    <property type="match status" value="1"/>
</dbReference>
<dbReference type="GO" id="GO:0035251">
    <property type="term" value="F:UDP-glucosyltransferase activity"/>
    <property type="evidence" value="ECO:0007669"/>
    <property type="project" value="TreeGrafter"/>
</dbReference>